<evidence type="ECO:0000313" key="2">
    <source>
        <dbReference type="EMBL" id="GAA4964623.1"/>
    </source>
</evidence>
<protein>
    <submittedName>
        <fullName evidence="2">Oxidoreductase</fullName>
    </submittedName>
</protein>
<dbReference type="RefSeq" id="WP_345710709.1">
    <property type="nucleotide sequence ID" value="NZ_BAABIL010000053.1"/>
</dbReference>
<dbReference type="EMBL" id="BAABIL010000053">
    <property type="protein sequence ID" value="GAA4964623.1"/>
    <property type="molecule type" value="Genomic_DNA"/>
</dbReference>
<evidence type="ECO:0000259" key="1">
    <source>
        <dbReference type="Pfam" id="PF00248"/>
    </source>
</evidence>
<dbReference type="PRINTS" id="PR00069">
    <property type="entry name" value="ALDKETRDTASE"/>
</dbReference>
<evidence type="ECO:0000313" key="3">
    <source>
        <dbReference type="Proteomes" id="UP001501195"/>
    </source>
</evidence>
<dbReference type="CDD" id="cd19088">
    <property type="entry name" value="AKR_AKR13B1"/>
    <property type="match status" value="1"/>
</dbReference>
<comment type="caution">
    <text evidence="2">The sequence shown here is derived from an EMBL/GenBank/DDBJ whole genome shotgun (WGS) entry which is preliminary data.</text>
</comment>
<dbReference type="InterPro" id="IPR023210">
    <property type="entry name" value="NADP_OxRdtase_dom"/>
</dbReference>
<accession>A0ABP9H987</accession>
<dbReference type="Gene3D" id="3.20.20.100">
    <property type="entry name" value="NADP-dependent oxidoreductase domain"/>
    <property type="match status" value="1"/>
</dbReference>
<feature type="domain" description="NADP-dependent oxidoreductase" evidence="1">
    <location>
        <begin position="20"/>
        <end position="287"/>
    </location>
</feature>
<dbReference type="InterPro" id="IPR036812">
    <property type="entry name" value="NAD(P)_OxRdtase_dom_sf"/>
</dbReference>
<dbReference type="Proteomes" id="UP001501195">
    <property type="component" value="Unassembled WGS sequence"/>
</dbReference>
<sequence>MSLDAAGTLQVAGRTVPRFGYGTMRLTGPRISGPPADRDEALRVLRRAVELGVRVLDTAWYYGPDVADELVAEALRPYPDDLVVVSKLGAARREDGSWSTALRPEELRAGAERELRLLRLETLPVVHLRWTPNPDVTFAEALDAMLDISDDGLLERVGLSNVDAAQLELALGRTPVATVSNPYSVLDRSGEDVLRICEREGIPFLPFFPLGASPVRSGSGVAADARVGELAGRAGAGRTQLALAWLLHRSPVLLPIPGTGSVAHLEENLAAADLRLTGDVLAGLDALAAA</sequence>
<gene>
    <name evidence="2" type="ORF">GCM10023225_04620</name>
</gene>
<reference evidence="3" key="1">
    <citation type="journal article" date="2019" name="Int. J. Syst. Evol. Microbiol.">
        <title>The Global Catalogue of Microorganisms (GCM) 10K type strain sequencing project: providing services to taxonomists for standard genome sequencing and annotation.</title>
        <authorList>
            <consortium name="The Broad Institute Genomics Platform"/>
            <consortium name="The Broad Institute Genome Sequencing Center for Infectious Disease"/>
            <person name="Wu L."/>
            <person name="Ma J."/>
        </authorList>
    </citation>
    <scope>NUCLEOTIDE SEQUENCE [LARGE SCALE GENOMIC DNA]</scope>
    <source>
        <strain evidence="3">JCM 18126</strain>
    </source>
</reference>
<dbReference type="InterPro" id="IPR020471">
    <property type="entry name" value="AKR"/>
</dbReference>
<keyword evidence="3" id="KW-1185">Reference proteome</keyword>
<dbReference type="Pfam" id="PF00248">
    <property type="entry name" value="Aldo_ket_red"/>
    <property type="match status" value="1"/>
</dbReference>
<dbReference type="PANTHER" id="PTHR43638:SF3">
    <property type="entry name" value="ALDEHYDE REDUCTASE"/>
    <property type="match status" value="1"/>
</dbReference>
<dbReference type="SUPFAM" id="SSF51430">
    <property type="entry name" value="NAD(P)-linked oxidoreductase"/>
    <property type="match status" value="1"/>
</dbReference>
<organism evidence="2 3">
    <name type="scientific">Kineococcus glutinatus</name>
    <dbReference type="NCBI Taxonomy" id="1070872"/>
    <lineage>
        <taxon>Bacteria</taxon>
        <taxon>Bacillati</taxon>
        <taxon>Actinomycetota</taxon>
        <taxon>Actinomycetes</taxon>
        <taxon>Kineosporiales</taxon>
        <taxon>Kineosporiaceae</taxon>
        <taxon>Kineococcus</taxon>
    </lineage>
</organism>
<dbReference type="PANTHER" id="PTHR43638">
    <property type="entry name" value="OXIDOREDUCTASE, ALDO/KETO REDUCTASE FAMILY PROTEIN"/>
    <property type="match status" value="1"/>
</dbReference>
<name>A0ABP9H987_9ACTN</name>
<proteinExistence type="predicted"/>